<accession>A0AA49GKD8</accession>
<dbReference type="EMBL" id="CP120682">
    <property type="protein sequence ID" value="WKN35867.1"/>
    <property type="molecule type" value="Genomic_DNA"/>
</dbReference>
<dbReference type="Pfam" id="PF12728">
    <property type="entry name" value="HTH_17"/>
    <property type="match status" value="1"/>
</dbReference>
<sequence>MEIIVFEKEAYHRMHRELMGMFKQALKEAKEEALANADPANDWLSTDEAKKLLGIRSKTKLQELRDIEAIKFTKHGRIIRYSKKSILEYLERNVPSY</sequence>
<evidence type="ECO:0000313" key="2">
    <source>
        <dbReference type="EMBL" id="WKN35867.1"/>
    </source>
</evidence>
<organism evidence="2">
    <name type="scientific">Roseihalotalea indica</name>
    <dbReference type="NCBI Taxonomy" id="2867963"/>
    <lineage>
        <taxon>Bacteria</taxon>
        <taxon>Pseudomonadati</taxon>
        <taxon>Bacteroidota</taxon>
        <taxon>Cytophagia</taxon>
        <taxon>Cytophagales</taxon>
        <taxon>Catalimonadaceae</taxon>
        <taxon>Roseihalotalea</taxon>
    </lineage>
</organism>
<protein>
    <submittedName>
        <fullName evidence="2">Helix-turn-helix domain-containing protein</fullName>
    </submittedName>
</protein>
<dbReference type="PANTHER" id="PTHR34585">
    <property type="match status" value="1"/>
</dbReference>
<reference evidence="2" key="2">
    <citation type="journal article" date="2024" name="Antonie Van Leeuwenhoek">
        <title>Roseihalotalea indica gen. nov., sp. nov., a halophilic Bacteroidetes from mesopelagic Southwest Indian Ocean with higher carbohydrate metabolic potential.</title>
        <authorList>
            <person name="Chen B."/>
            <person name="Zhang M."/>
            <person name="Lin D."/>
            <person name="Ye J."/>
            <person name="Tang K."/>
        </authorList>
    </citation>
    <scope>NUCLEOTIDE SEQUENCE</scope>
    <source>
        <strain evidence="2">TK19036</strain>
    </source>
</reference>
<dbReference type="AlphaFoldDB" id="A0AA49GKD8"/>
<evidence type="ECO:0000259" key="1">
    <source>
        <dbReference type="Pfam" id="PF12728"/>
    </source>
</evidence>
<gene>
    <name evidence="2" type="ORF">K4G66_26220</name>
</gene>
<reference evidence="2" key="1">
    <citation type="journal article" date="2023" name="Comput. Struct. Biotechnol. J.">
        <title>Discovery of a novel marine Bacteroidetes with a rich repertoire of carbohydrate-active enzymes.</title>
        <authorList>
            <person name="Chen B."/>
            <person name="Liu G."/>
            <person name="Chen Q."/>
            <person name="Wang H."/>
            <person name="Liu L."/>
            <person name="Tang K."/>
        </authorList>
    </citation>
    <scope>NUCLEOTIDE SEQUENCE</scope>
    <source>
        <strain evidence="2">TK19036</strain>
    </source>
</reference>
<dbReference type="PANTHER" id="PTHR34585:SF22">
    <property type="entry name" value="HELIX-TURN-HELIX DOMAIN-CONTAINING PROTEIN"/>
    <property type="match status" value="1"/>
</dbReference>
<feature type="domain" description="Helix-turn-helix" evidence="1">
    <location>
        <begin position="43"/>
        <end position="93"/>
    </location>
</feature>
<name>A0AA49GKD8_9BACT</name>
<dbReference type="InterPro" id="IPR041657">
    <property type="entry name" value="HTH_17"/>
</dbReference>
<proteinExistence type="predicted"/>